<feature type="transmembrane region" description="Helical" evidence="1">
    <location>
        <begin position="118"/>
        <end position="139"/>
    </location>
</feature>
<keyword evidence="1" id="KW-0472">Membrane</keyword>
<name>A0A9P3FW38_9APHY</name>
<evidence type="ECO:0000259" key="2">
    <source>
        <dbReference type="Pfam" id="PF20151"/>
    </source>
</evidence>
<sequence>MSDSGFITFYQNSLSSGFMFLSIATVLLYEHIVTIPLEFQTIWRREKTVTSLLLLMIRWTMLVLGVCYFLQPFVHSHLHLACIAKGRIQDIASILGWAEVDLFIALRVSAIWSQNRRLLVLVLVLGLAPVITNCIALFANQPAYAEEIPYCFVTLSVPDTSVAKYRRDYKICMYAICAYVTRSTLILQDATVLVLTWVKTFGQWRTARRNNLSFSISTCLLRDGTTYFVVLLALNVTQLALFDAQGSVLSPFLAAMPLILTSRFMLNLRALHTRADPDPSMSKFSTVHFRDAATRLGNIGASLDLGGESEGGHEWFELDDVTVGWDGVGTLDIGFESTGAVYGG</sequence>
<dbReference type="Pfam" id="PF20151">
    <property type="entry name" value="DUF6533"/>
    <property type="match status" value="1"/>
</dbReference>
<evidence type="ECO:0000313" key="4">
    <source>
        <dbReference type="Proteomes" id="UP000703269"/>
    </source>
</evidence>
<dbReference type="InterPro" id="IPR045340">
    <property type="entry name" value="DUF6533"/>
</dbReference>
<keyword evidence="4" id="KW-1185">Reference proteome</keyword>
<dbReference type="EMBL" id="BPQB01000001">
    <property type="protein sequence ID" value="GJE84168.1"/>
    <property type="molecule type" value="Genomic_DNA"/>
</dbReference>
<feature type="transmembrane region" description="Helical" evidence="1">
    <location>
        <begin position="219"/>
        <end position="242"/>
    </location>
</feature>
<protein>
    <recommendedName>
        <fullName evidence="2">DUF6533 domain-containing protein</fullName>
    </recommendedName>
</protein>
<dbReference type="Proteomes" id="UP000703269">
    <property type="component" value="Unassembled WGS sequence"/>
</dbReference>
<feature type="transmembrane region" description="Helical" evidence="1">
    <location>
        <begin position="248"/>
        <end position="266"/>
    </location>
</feature>
<gene>
    <name evidence="3" type="ORF">PsYK624_002440</name>
</gene>
<evidence type="ECO:0000313" key="3">
    <source>
        <dbReference type="EMBL" id="GJE84168.1"/>
    </source>
</evidence>
<keyword evidence="1" id="KW-0812">Transmembrane</keyword>
<organism evidence="3 4">
    <name type="scientific">Phanerochaete sordida</name>
    <dbReference type="NCBI Taxonomy" id="48140"/>
    <lineage>
        <taxon>Eukaryota</taxon>
        <taxon>Fungi</taxon>
        <taxon>Dikarya</taxon>
        <taxon>Basidiomycota</taxon>
        <taxon>Agaricomycotina</taxon>
        <taxon>Agaricomycetes</taxon>
        <taxon>Polyporales</taxon>
        <taxon>Phanerochaetaceae</taxon>
        <taxon>Phanerochaete</taxon>
    </lineage>
</organism>
<feature type="transmembrane region" description="Helical" evidence="1">
    <location>
        <begin position="49"/>
        <end position="71"/>
    </location>
</feature>
<reference evidence="3 4" key="1">
    <citation type="submission" date="2021-08" db="EMBL/GenBank/DDBJ databases">
        <title>Draft Genome Sequence of Phanerochaete sordida strain YK-624.</title>
        <authorList>
            <person name="Mori T."/>
            <person name="Dohra H."/>
            <person name="Suzuki T."/>
            <person name="Kawagishi H."/>
            <person name="Hirai H."/>
        </authorList>
    </citation>
    <scope>NUCLEOTIDE SEQUENCE [LARGE SCALE GENOMIC DNA]</scope>
    <source>
        <strain evidence="3 4">YK-624</strain>
    </source>
</reference>
<feature type="transmembrane region" description="Helical" evidence="1">
    <location>
        <begin position="18"/>
        <end position="37"/>
    </location>
</feature>
<proteinExistence type="predicted"/>
<dbReference type="OrthoDB" id="2638860at2759"/>
<accession>A0A9P3FW38</accession>
<feature type="domain" description="DUF6533" evidence="2">
    <location>
        <begin position="21"/>
        <end position="63"/>
    </location>
</feature>
<evidence type="ECO:0000256" key="1">
    <source>
        <dbReference type="SAM" id="Phobius"/>
    </source>
</evidence>
<dbReference type="AlphaFoldDB" id="A0A9P3FW38"/>
<comment type="caution">
    <text evidence="3">The sequence shown here is derived from an EMBL/GenBank/DDBJ whole genome shotgun (WGS) entry which is preliminary data.</text>
</comment>
<keyword evidence="1" id="KW-1133">Transmembrane helix</keyword>